<dbReference type="GO" id="GO:1990189">
    <property type="term" value="F:protein N-terminal-serine acetyltransferase activity"/>
    <property type="evidence" value="ECO:0007669"/>
    <property type="project" value="TreeGrafter"/>
</dbReference>
<dbReference type="InterPro" id="IPR000182">
    <property type="entry name" value="GNAT_dom"/>
</dbReference>
<feature type="domain" description="N-acetyltransferase" evidence="1">
    <location>
        <begin position="11"/>
        <end position="163"/>
    </location>
</feature>
<dbReference type="InterPro" id="IPR051908">
    <property type="entry name" value="Ribosomal_N-acetyltransferase"/>
</dbReference>
<comment type="caution">
    <text evidence="2">The sequence shown here is derived from an EMBL/GenBank/DDBJ whole genome shotgun (WGS) entry which is preliminary data.</text>
</comment>
<name>A0A5C5R519_9ACTN</name>
<keyword evidence="3" id="KW-1185">Reference proteome</keyword>
<dbReference type="InterPro" id="IPR016181">
    <property type="entry name" value="Acyl_CoA_acyltransferase"/>
</dbReference>
<evidence type="ECO:0000313" key="2">
    <source>
        <dbReference type="EMBL" id="TWS17766.1"/>
    </source>
</evidence>
<dbReference type="PANTHER" id="PTHR43441:SF10">
    <property type="entry name" value="ACETYLTRANSFERASE"/>
    <property type="match status" value="1"/>
</dbReference>
<dbReference type="Proteomes" id="UP000317291">
    <property type="component" value="Unassembled WGS sequence"/>
</dbReference>
<dbReference type="Pfam" id="PF13302">
    <property type="entry name" value="Acetyltransf_3"/>
    <property type="match status" value="1"/>
</dbReference>
<dbReference type="AlphaFoldDB" id="A0A5C5R519"/>
<evidence type="ECO:0000313" key="3">
    <source>
        <dbReference type="Proteomes" id="UP000317291"/>
    </source>
</evidence>
<evidence type="ECO:0000259" key="1">
    <source>
        <dbReference type="PROSITE" id="PS51186"/>
    </source>
</evidence>
<dbReference type="RefSeq" id="WP_068626322.1">
    <property type="nucleotide sequence ID" value="NZ_VIGW01000019.1"/>
</dbReference>
<dbReference type="EMBL" id="VIGW01000019">
    <property type="protein sequence ID" value="TWS17766.1"/>
    <property type="molecule type" value="Genomic_DNA"/>
</dbReference>
<accession>A0A5C5R519</accession>
<reference evidence="2 3" key="1">
    <citation type="submission" date="2019-06" db="EMBL/GenBank/DDBJ databases">
        <title>Tsukamurella conjunctivitidis sp. nov., Tsukamurella assacharolytica sp. nov. and Tsukamurella sputae sp. nov. isolated from patients with conjunctivitis, bacteraemia (lymphoma) and respiratory infection (sputum) in Hong Kong.</title>
        <authorList>
            <person name="Teng J.L.L."/>
            <person name="Lee H.H."/>
            <person name="Fong J.Y.H."/>
            <person name="Fok K.M.N."/>
            <person name="Lau S.K.P."/>
            <person name="Woo P.C.Y."/>
        </authorList>
    </citation>
    <scope>NUCLEOTIDE SEQUENCE [LARGE SCALE GENOMIC DNA]</scope>
    <source>
        <strain evidence="2 3">HKU71</strain>
    </source>
</reference>
<keyword evidence="2" id="KW-0808">Transferase</keyword>
<organism evidence="2 3">
    <name type="scientific">Tsukamurella asaccharolytica</name>
    <dbReference type="NCBI Taxonomy" id="2592067"/>
    <lineage>
        <taxon>Bacteria</taxon>
        <taxon>Bacillati</taxon>
        <taxon>Actinomycetota</taxon>
        <taxon>Actinomycetes</taxon>
        <taxon>Mycobacteriales</taxon>
        <taxon>Tsukamurellaceae</taxon>
        <taxon>Tsukamurella</taxon>
    </lineage>
</organism>
<proteinExistence type="predicted"/>
<sequence>MPVVLSALADAHVPAVVAACADWRELAAFGPPYWRPRSEAELRRKVAATAGPAPATEYTFVLEDDGRLVGECSLHAIDWRNRVAQVGVCVWAPVDRRSGFGRYGVEQMVVWGFGELGLLRLEAWILAGNTGSAALFKRLGFEHEGTLRARYQHAGTRRDIEVYALLADSVDGTSTV</sequence>
<dbReference type="Gene3D" id="3.40.630.30">
    <property type="match status" value="1"/>
</dbReference>
<dbReference type="SUPFAM" id="SSF55729">
    <property type="entry name" value="Acyl-CoA N-acyltransferases (Nat)"/>
    <property type="match status" value="1"/>
</dbReference>
<gene>
    <name evidence="2" type="ORF">FK529_18915</name>
</gene>
<protein>
    <submittedName>
        <fullName evidence="2">GNAT family N-acetyltransferase</fullName>
    </submittedName>
</protein>
<dbReference type="GO" id="GO:0008999">
    <property type="term" value="F:protein-N-terminal-alanine acetyltransferase activity"/>
    <property type="evidence" value="ECO:0007669"/>
    <property type="project" value="TreeGrafter"/>
</dbReference>
<dbReference type="OrthoDB" id="5191051at2"/>
<dbReference type="PANTHER" id="PTHR43441">
    <property type="entry name" value="RIBOSOMAL-PROTEIN-SERINE ACETYLTRANSFERASE"/>
    <property type="match status" value="1"/>
</dbReference>
<dbReference type="GO" id="GO:0005737">
    <property type="term" value="C:cytoplasm"/>
    <property type="evidence" value="ECO:0007669"/>
    <property type="project" value="TreeGrafter"/>
</dbReference>
<dbReference type="PROSITE" id="PS51186">
    <property type="entry name" value="GNAT"/>
    <property type="match status" value="1"/>
</dbReference>